<dbReference type="PANTHER" id="PTHR30313">
    <property type="entry name" value="DNA PRIMASE"/>
    <property type="match status" value="1"/>
</dbReference>
<feature type="domain" description="Toprim" evidence="1">
    <location>
        <begin position="252"/>
        <end position="329"/>
    </location>
</feature>
<dbReference type="SMART" id="SM00493">
    <property type="entry name" value="TOPRIM"/>
    <property type="match status" value="1"/>
</dbReference>
<dbReference type="InterPro" id="IPR006171">
    <property type="entry name" value="TOPRIM_dom"/>
</dbReference>
<dbReference type="SUPFAM" id="SSF56731">
    <property type="entry name" value="DNA primase core"/>
    <property type="match status" value="1"/>
</dbReference>
<gene>
    <name evidence="2" type="ORF">KSF_052880</name>
</gene>
<sequence>MASVITRQGKRVEVISQNDLRSPVNQGTYVRAYCHIHGSDHQRSLSIRRSSGWGHCFNAACDAVVLVAEWNPSVAARLLHGQEQDVVASHVATFSWPQQQRLPLALQPMLLHVVEPPLPWQQDELHGLARVERQMTKALLRSQRAQAYLAGRGIPLSFAHDAGVGYLPPVMLSHVPAHQSLLQRWAARMVFPLATPTEQGYIGRSLWGWQPGMDENMHKAVLERYEGKSAARRWMKTKPAGWFSVPFEQLAPRLILVEGAFDRLTLLAAGFDRREVVALVGTALQIEWLPPQVHSVVLALDGDQGGQEAARRMADQLRQEGFAAEICLPSADSWGKDWNERWRRIGREGIQPLRAFCPALRTA</sequence>
<dbReference type="Gene3D" id="3.40.1360.10">
    <property type="match status" value="1"/>
</dbReference>
<keyword evidence="3" id="KW-1185">Reference proteome</keyword>
<name>A0A8J3IMQ8_9CHLR</name>
<dbReference type="Proteomes" id="UP000597444">
    <property type="component" value="Unassembled WGS sequence"/>
</dbReference>
<dbReference type="GO" id="GO:0006269">
    <property type="term" value="P:DNA replication, synthesis of primer"/>
    <property type="evidence" value="ECO:0007669"/>
    <property type="project" value="TreeGrafter"/>
</dbReference>
<dbReference type="AlphaFoldDB" id="A0A8J3IMQ8"/>
<dbReference type="InterPro" id="IPR050219">
    <property type="entry name" value="DnaG_primase"/>
</dbReference>
<dbReference type="PROSITE" id="PS50880">
    <property type="entry name" value="TOPRIM"/>
    <property type="match status" value="1"/>
</dbReference>
<comment type="caution">
    <text evidence="2">The sequence shown here is derived from an EMBL/GenBank/DDBJ whole genome shotgun (WGS) entry which is preliminary data.</text>
</comment>
<proteinExistence type="predicted"/>
<dbReference type="CDD" id="cd03364">
    <property type="entry name" value="TOPRIM_DnaG_primases"/>
    <property type="match status" value="1"/>
</dbReference>
<organism evidence="2 3">
    <name type="scientific">Reticulibacter mediterranei</name>
    <dbReference type="NCBI Taxonomy" id="2778369"/>
    <lineage>
        <taxon>Bacteria</taxon>
        <taxon>Bacillati</taxon>
        <taxon>Chloroflexota</taxon>
        <taxon>Ktedonobacteria</taxon>
        <taxon>Ktedonobacterales</taxon>
        <taxon>Reticulibacteraceae</taxon>
        <taxon>Reticulibacter</taxon>
    </lineage>
</organism>
<dbReference type="Pfam" id="PF13155">
    <property type="entry name" value="Toprim_2"/>
    <property type="match status" value="1"/>
</dbReference>
<evidence type="ECO:0000313" key="3">
    <source>
        <dbReference type="Proteomes" id="UP000597444"/>
    </source>
</evidence>
<reference evidence="2" key="1">
    <citation type="submission" date="2020-10" db="EMBL/GenBank/DDBJ databases">
        <title>Taxonomic study of unclassified bacteria belonging to the class Ktedonobacteria.</title>
        <authorList>
            <person name="Yabe S."/>
            <person name="Wang C.M."/>
            <person name="Zheng Y."/>
            <person name="Sakai Y."/>
            <person name="Cavaletti L."/>
            <person name="Monciardini P."/>
            <person name="Donadio S."/>
        </authorList>
    </citation>
    <scope>NUCLEOTIDE SEQUENCE</scope>
    <source>
        <strain evidence="2">ID150040</strain>
    </source>
</reference>
<evidence type="ECO:0000313" key="2">
    <source>
        <dbReference type="EMBL" id="GHO95240.1"/>
    </source>
</evidence>
<dbReference type="EMBL" id="BNJK01000001">
    <property type="protein sequence ID" value="GHO95240.1"/>
    <property type="molecule type" value="Genomic_DNA"/>
</dbReference>
<accession>A0A8J3IMQ8</accession>
<dbReference type="GO" id="GO:0005737">
    <property type="term" value="C:cytoplasm"/>
    <property type="evidence" value="ECO:0007669"/>
    <property type="project" value="TreeGrafter"/>
</dbReference>
<dbReference type="PANTHER" id="PTHR30313:SF2">
    <property type="entry name" value="DNA PRIMASE"/>
    <property type="match status" value="1"/>
</dbReference>
<dbReference type="InterPro" id="IPR034151">
    <property type="entry name" value="TOPRIM_DnaG_bac"/>
</dbReference>
<protein>
    <recommendedName>
        <fullName evidence="1">Toprim domain-containing protein</fullName>
    </recommendedName>
</protein>
<dbReference type="RefSeq" id="WP_220205930.1">
    <property type="nucleotide sequence ID" value="NZ_BNJK01000001.1"/>
</dbReference>
<evidence type="ECO:0000259" key="1">
    <source>
        <dbReference type="PROSITE" id="PS50880"/>
    </source>
</evidence>